<dbReference type="PANTHER" id="PTHR43081">
    <property type="entry name" value="ADENYLATE CYCLASE, TERMINAL-DIFFERENTIATION SPECIFIC-RELATED"/>
    <property type="match status" value="1"/>
</dbReference>
<proteinExistence type="predicted"/>
<dbReference type="Gene3D" id="3.30.70.1230">
    <property type="entry name" value="Nucleotide cyclase"/>
    <property type="match status" value="1"/>
</dbReference>
<feature type="transmembrane region" description="Helical" evidence="1">
    <location>
        <begin position="100"/>
        <end position="120"/>
    </location>
</feature>
<dbReference type="PANTHER" id="PTHR43081:SF1">
    <property type="entry name" value="ADENYLATE CYCLASE, TERMINAL-DIFFERENTIATION SPECIFIC"/>
    <property type="match status" value="1"/>
</dbReference>
<keyword evidence="4" id="KW-1185">Reference proteome</keyword>
<dbReference type="SUPFAM" id="SSF55073">
    <property type="entry name" value="Nucleotide cyclase"/>
    <property type="match status" value="1"/>
</dbReference>
<evidence type="ECO:0000259" key="2">
    <source>
        <dbReference type="PROSITE" id="PS50125"/>
    </source>
</evidence>
<dbReference type="InterPro" id="IPR029787">
    <property type="entry name" value="Nucleotide_cyclase"/>
</dbReference>
<dbReference type="GO" id="GO:0009190">
    <property type="term" value="P:cyclic nucleotide biosynthetic process"/>
    <property type="evidence" value="ECO:0007669"/>
    <property type="project" value="InterPro"/>
</dbReference>
<dbReference type="RefSeq" id="WP_164355527.1">
    <property type="nucleotide sequence ID" value="NZ_JAABNT010000018.1"/>
</dbReference>
<keyword evidence="1" id="KW-0812">Transmembrane</keyword>
<feature type="domain" description="Guanylate cyclase" evidence="2">
    <location>
        <begin position="238"/>
        <end position="370"/>
    </location>
</feature>
<evidence type="ECO:0000313" key="3">
    <source>
        <dbReference type="EMBL" id="NEK24604.1"/>
    </source>
</evidence>
<feature type="transmembrane region" description="Helical" evidence="1">
    <location>
        <begin position="12"/>
        <end position="35"/>
    </location>
</feature>
<reference evidence="3 4" key="1">
    <citation type="submission" date="2020-01" db="EMBL/GenBank/DDBJ databases">
        <title>Sulfitobacter sediminilitoris sp. nov., isolated from a tidal flat.</title>
        <authorList>
            <person name="Park S."/>
            <person name="Yoon J.-H."/>
        </authorList>
    </citation>
    <scope>NUCLEOTIDE SEQUENCE [LARGE SCALE GENOMIC DNA]</scope>
    <source>
        <strain evidence="3 4">JBTF-M27</strain>
    </source>
</reference>
<protein>
    <recommendedName>
        <fullName evidence="2">Guanylate cyclase domain-containing protein</fullName>
    </recommendedName>
</protein>
<dbReference type="SMART" id="SM00044">
    <property type="entry name" value="CYCc"/>
    <property type="match status" value="1"/>
</dbReference>
<sequence>MQPQIMAAEREAQFFSAFARLIVVSIAITIFLIAGGTRLPVAPVVLTYLVSYGTISVISAVFSMKRFFRPWLSLIFTAVDGVSLALLIGFALTVTGSSMSLHAAVPGYIFFFSILILATMRYTVGPTIVACISFSATLWLFSAFATGDAEMSKASVAASVDPAFFFGPVQNAARWGFVGIATILSVLAVFRRRKTLEAAISSTIKTANLSRYFPKRIASLAAEQGIEALSAGRQQNAAVVFVDVRAFTGMSETMSPAELSNFLSDFRSMVSNDVDRHGGFVEKFIGDAVMVVFGVPDETTGCEARAVEFARAILHSVATWNQRRSDGAASALAVTVGAHAGVVFAGAVGAHDRMEFTVLGDAVNIAARLQEIAKATDTGLVVSRDLLVRSGALANRPHEWKELAGGKIRGRIGEVAALEYVGFS</sequence>
<dbReference type="InterPro" id="IPR050697">
    <property type="entry name" value="Adenylyl/Guanylyl_Cyclase_3/4"/>
</dbReference>
<accession>A0A6P0CJH8</accession>
<dbReference type="GO" id="GO:0035556">
    <property type="term" value="P:intracellular signal transduction"/>
    <property type="evidence" value="ECO:0007669"/>
    <property type="project" value="InterPro"/>
</dbReference>
<dbReference type="GO" id="GO:0004016">
    <property type="term" value="F:adenylate cyclase activity"/>
    <property type="evidence" value="ECO:0007669"/>
    <property type="project" value="UniProtKB-ARBA"/>
</dbReference>
<evidence type="ECO:0000313" key="4">
    <source>
        <dbReference type="Proteomes" id="UP000468591"/>
    </source>
</evidence>
<feature type="transmembrane region" description="Helical" evidence="1">
    <location>
        <begin position="172"/>
        <end position="190"/>
    </location>
</feature>
<dbReference type="PROSITE" id="PS50125">
    <property type="entry name" value="GUANYLATE_CYCLASE_2"/>
    <property type="match status" value="1"/>
</dbReference>
<gene>
    <name evidence="3" type="ORF">GV827_19675</name>
</gene>
<dbReference type="Proteomes" id="UP000468591">
    <property type="component" value="Unassembled WGS sequence"/>
</dbReference>
<comment type="caution">
    <text evidence="3">The sequence shown here is derived from an EMBL/GenBank/DDBJ whole genome shotgun (WGS) entry which is preliminary data.</text>
</comment>
<name>A0A6P0CJH8_9RHOB</name>
<feature type="transmembrane region" description="Helical" evidence="1">
    <location>
        <begin position="74"/>
        <end position="94"/>
    </location>
</feature>
<feature type="transmembrane region" description="Helical" evidence="1">
    <location>
        <begin position="127"/>
        <end position="145"/>
    </location>
</feature>
<dbReference type="Pfam" id="PF00211">
    <property type="entry name" value="Guanylate_cyc"/>
    <property type="match status" value="1"/>
</dbReference>
<keyword evidence="1" id="KW-0472">Membrane</keyword>
<keyword evidence="1" id="KW-1133">Transmembrane helix</keyword>
<dbReference type="InterPro" id="IPR001054">
    <property type="entry name" value="A/G_cyclase"/>
</dbReference>
<dbReference type="AlphaFoldDB" id="A0A6P0CJH8"/>
<organism evidence="3 4">
    <name type="scientific">Sulfitobacter sediminilitoris</name>
    <dbReference type="NCBI Taxonomy" id="2698830"/>
    <lineage>
        <taxon>Bacteria</taxon>
        <taxon>Pseudomonadati</taxon>
        <taxon>Pseudomonadota</taxon>
        <taxon>Alphaproteobacteria</taxon>
        <taxon>Rhodobacterales</taxon>
        <taxon>Roseobacteraceae</taxon>
        <taxon>Sulfitobacter</taxon>
    </lineage>
</organism>
<evidence type="ECO:0000256" key="1">
    <source>
        <dbReference type="SAM" id="Phobius"/>
    </source>
</evidence>
<dbReference type="EMBL" id="JAABNT010000018">
    <property type="protein sequence ID" value="NEK24604.1"/>
    <property type="molecule type" value="Genomic_DNA"/>
</dbReference>
<dbReference type="CDD" id="cd07302">
    <property type="entry name" value="CHD"/>
    <property type="match status" value="1"/>
</dbReference>
<feature type="transmembrane region" description="Helical" evidence="1">
    <location>
        <begin position="41"/>
        <end position="62"/>
    </location>
</feature>